<reference evidence="2 3" key="1">
    <citation type="submission" date="2015-04" db="EMBL/GenBank/DDBJ databases">
        <title>Complete Sequence for the Genome of the Thioalkalivibrio versutus D301.</title>
        <authorList>
            <person name="Mu T."/>
            <person name="Zhou J."/>
            <person name="Xu X."/>
        </authorList>
    </citation>
    <scope>NUCLEOTIDE SEQUENCE [LARGE SCALE GENOMIC DNA]</scope>
    <source>
        <strain evidence="2 3">D301</strain>
    </source>
</reference>
<dbReference type="InterPro" id="IPR036390">
    <property type="entry name" value="WH_DNA-bd_sf"/>
</dbReference>
<dbReference type="InterPro" id="IPR039422">
    <property type="entry name" value="MarR/SlyA-like"/>
</dbReference>
<dbReference type="InterPro" id="IPR011991">
    <property type="entry name" value="ArsR-like_HTH"/>
</dbReference>
<gene>
    <name evidence="2" type="ORF">TVD_13755</name>
</gene>
<dbReference type="SMART" id="SM00347">
    <property type="entry name" value="HTH_MARR"/>
    <property type="match status" value="1"/>
</dbReference>
<dbReference type="STRING" id="106634.TVD_13755"/>
<dbReference type="PANTHER" id="PTHR33164:SF89">
    <property type="entry name" value="MARR FAMILY REGULATORY PROTEIN"/>
    <property type="match status" value="1"/>
</dbReference>
<dbReference type="PROSITE" id="PS50995">
    <property type="entry name" value="HTH_MARR_2"/>
    <property type="match status" value="1"/>
</dbReference>
<dbReference type="Proteomes" id="UP000064201">
    <property type="component" value="Chromosome"/>
</dbReference>
<dbReference type="PRINTS" id="PR00598">
    <property type="entry name" value="HTHMARR"/>
</dbReference>
<dbReference type="GO" id="GO:0003700">
    <property type="term" value="F:DNA-binding transcription factor activity"/>
    <property type="evidence" value="ECO:0007669"/>
    <property type="project" value="InterPro"/>
</dbReference>
<evidence type="ECO:0000313" key="2">
    <source>
        <dbReference type="EMBL" id="AKJ96362.1"/>
    </source>
</evidence>
<dbReference type="RefSeq" id="WP_018168765.1">
    <property type="nucleotide sequence ID" value="NZ_CP011367.1"/>
</dbReference>
<dbReference type="SUPFAM" id="SSF46785">
    <property type="entry name" value="Winged helix' DNA-binding domain"/>
    <property type="match status" value="1"/>
</dbReference>
<evidence type="ECO:0000313" key="3">
    <source>
        <dbReference type="Proteomes" id="UP000064201"/>
    </source>
</evidence>
<dbReference type="PATRIC" id="fig|106634.4.peg.2807"/>
<dbReference type="InterPro" id="IPR000835">
    <property type="entry name" value="HTH_MarR-typ"/>
</dbReference>
<dbReference type="Pfam" id="PF01047">
    <property type="entry name" value="MarR"/>
    <property type="match status" value="1"/>
</dbReference>
<feature type="compositionally biased region" description="Polar residues" evidence="1">
    <location>
        <begin position="1"/>
        <end position="15"/>
    </location>
</feature>
<accession>A0A0G3G9Z3</accession>
<feature type="region of interest" description="Disordered" evidence="1">
    <location>
        <begin position="1"/>
        <end position="25"/>
    </location>
</feature>
<protein>
    <submittedName>
        <fullName evidence="2">MarR family transcriptional regulator</fullName>
    </submittedName>
</protein>
<dbReference type="GO" id="GO:0006950">
    <property type="term" value="P:response to stress"/>
    <property type="evidence" value="ECO:0007669"/>
    <property type="project" value="TreeGrafter"/>
</dbReference>
<evidence type="ECO:0000256" key="1">
    <source>
        <dbReference type="SAM" id="MobiDB-lite"/>
    </source>
</evidence>
<proteinExistence type="predicted"/>
<dbReference type="AlphaFoldDB" id="A0A0G3G9Z3"/>
<name>A0A0G3G9Z3_9GAMM</name>
<dbReference type="PANTHER" id="PTHR33164">
    <property type="entry name" value="TRANSCRIPTIONAL REGULATOR, MARR FAMILY"/>
    <property type="match status" value="1"/>
</dbReference>
<dbReference type="InterPro" id="IPR036388">
    <property type="entry name" value="WH-like_DNA-bd_sf"/>
</dbReference>
<dbReference type="EMBL" id="CP011367">
    <property type="protein sequence ID" value="AKJ96362.1"/>
    <property type="molecule type" value="Genomic_DNA"/>
</dbReference>
<dbReference type="OrthoDB" id="8911933at2"/>
<sequence length="178" mass="19535">MTSTQAVHQAPQDESGTPAGAPAEPDVARSVIRQLRVIIRALQGHSRSVERACGISASQLWALWELQRTPGLNVSDLSRRLSVHASTTSNLLDKLEHRGLIERRRPEKDQRIVRLYVTDAGLELLERAPAAPQGELNRALQSLPKGRLVELDQGLDLLVEAMNTTEPKAGLQPFDGKS</sequence>
<dbReference type="Gene3D" id="1.10.10.10">
    <property type="entry name" value="Winged helix-like DNA-binding domain superfamily/Winged helix DNA-binding domain"/>
    <property type="match status" value="1"/>
</dbReference>
<dbReference type="CDD" id="cd00090">
    <property type="entry name" value="HTH_ARSR"/>
    <property type="match status" value="1"/>
</dbReference>
<keyword evidence="3" id="KW-1185">Reference proteome</keyword>
<organism evidence="2 3">
    <name type="scientific">Thioalkalivibrio versutus</name>
    <dbReference type="NCBI Taxonomy" id="106634"/>
    <lineage>
        <taxon>Bacteria</taxon>
        <taxon>Pseudomonadati</taxon>
        <taxon>Pseudomonadota</taxon>
        <taxon>Gammaproteobacteria</taxon>
        <taxon>Chromatiales</taxon>
        <taxon>Ectothiorhodospiraceae</taxon>
        <taxon>Thioalkalivibrio</taxon>
    </lineage>
</organism>
<dbReference type="KEGG" id="tvr:TVD_13755"/>